<feature type="transmembrane region" description="Helical" evidence="1">
    <location>
        <begin position="111"/>
        <end position="131"/>
    </location>
</feature>
<feature type="transmembrane region" description="Helical" evidence="1">
    <location>
        <begin position="151"/>
        <end position="177"/>
    </location>
</feature>
<dbReference type="Pfam" id="PF21534">
    <property type="entry name" value="Rost"/>
    <property type="match status" value="1"/>
</dbReference>
<dbReference type="OrthoDB" id="419711at2759"/>
<protein>
    <submittedName>
        <fullName evidence="2">Protein rolling stone</fullName>
    </submittedName>
</protein>
<gene>
    <name evidence="2" type="primary">rost_14</name>
    <name evidence="2" type="ORF">c0_g1_i1</name>
</gene>
<evidence type="ECO:0000313" key="2">
    <source>
        <dbReference type="EMBL" id="JAI42830.1"/>
    </source>
</evidence>
<dbReference type="AlphaFoldDB" id="A0A0K8VWB6"/>
<dbReference type="InterPro" id="IPR049352">
    <property type="entry name" value="Rost"/>
</dbReference>
<name>A0A0K8VWB6_BACLA</name>
<keyword evidence="1" id="KW-0812">Transmembrane</keyword>
<organism evidence="2">
    <name type="scientific">Bactrocera latifrons</name>
    <name type="common">Malaysian fruit fly</name>
    <name type="synonym">Chaetodacus latifrons</name>
    <dbReference type="NCBI Taxonomy" id="174628"/>
    <lineage>
        <taxon>Eukaryota</taxon>
        <taxon>Metazoa</taxon>
        <taxon>Ecdysozoa</taxon>
        <taxon>Arthropoda</taxon>
        <taxon>Hexapoda</taxon>
        <taxon>Insecta</taxon>
        <taxon>Pterygota</taxon>
        <taxon>Neoptera</taxon>
        <taxon>Endopterygota</taxon>
        <taxon>Diptera</taxon>
        <taxon>Brachycera</taxon>
        <taxon>Muscomorpha</taxon>
        <taxon>Tephritoidea</taxon>
        <taxon>Tephritidae</taxon>
        <taxon>Bactrocera</taxon>
        <taxon>Bactrocera</taxon>
    </lineage>
</organism>
<dbReference type="GO" id="GO:0016020">
    <property type="term" value="C:membrane"/>
    <property type="evidence" value="ECO:0007669"/>
    <property type="project" value="TreeGrafter"/>
</dbReference>
<dbReference type="PANTHER" id="PTHR12242:SF46">
    <property type="entry name" value="IP08657P-RELATED"/>
    <property type="match status" value="1"/>
</dbReference>
<dbReference type="PANTHER" id="PTHR12242">
    <property type="entry name" value="OS02G0130600 PROTEIN-RELATED"/>
    <property type="match status" value="1"/>
</dbReference>
<sequence>MVYLFHQLGLLALYIRRATQRHTSYGLLFHCTKSTLPTLDREIILASAYIRILPEGIHRIEIIRLYRYFFDGPDNHSCLAYFHNINSHAINSVLMIVDQVVVAFPTRIIHFVYPALIVIAYLVFSIVYFLIGGENVIGKPYIYRILNWGEYPVSSSLVACSGLLLVLPMCVLAFLIYKLRVRVSSSNCLS</sequence>
<dbReference type="EMBL" id="GDHF01009484">
    <property type="protein sequence ID" value="JAI42830.1"/>
    <property type="molecule type" value="Transcribed_RNA"/>
</dbReference>
<keyword evidence="1" id="KW-1133">Transmembrane helix</keyword>
<proteinExistence type="predicted"/>
<evidence type="ECO:0000256" key="1">
    <source>
        <dbReference type="SAM" id="Phobius"/>
    </source>
</evidence>
<accession>A0A0K8VWB6</accession>
<reference evidence="2" key="1">
    <citation type="submission" date="2015-06" db="EMBL/GenBank/DDBJ databases">
        <authorList>
            <person name="Hoefler B.C."/>
            <person name="Straight P.D."/>
        </authorList>
    </citation>
    <scope>NUCLEOTIDE SEQUENCE</scope>
</reference>
<keyword evidence="1" id="KW-0472">Membrane</keyword>